<keyword evidence="1" id="KW-0732">Signal</keyword>
<reference evidence="3 4" key="2">
    <citation type="journal article" date="2016" name="Genome Announc.">
        <title>Complete Genome Sequence of Algoriphagus sp. Strain M8-2, Isolated from a Brackish Lake.</title>
        <authorList>
            <person name="Muraguchi Y."/>
            <person name="Kushimoto K."/>
            <person name="Ohtsubo Y."/>
            <person name="Suzuki T."/>
            <person name="Dohra H."/>
            <person name="Kimbara K."/>
            <person name="Shintani M."/>
        </authorList>
    </citation>
    <scope>NUCLEOTIDE SEQUENCE [LARGE SCALE GENOMIC DNA]</scope>
    <source>
        <strain evidence="3 4">M8-2</strain>
    </source>
</reference>
<keyword evidence="4" id="KW-1185">Reference proteome</keyword>
<dbReference type="OrthoDB" id="9811416at2"/>
<dbReference type="PATRIC" id="fig|1727163.4.peg.300"/>
<dbReference type="KEGG" id="alm:AO498_01440"/>
<dbReference type="AlphaFoldDB" id="A0A142EIT1"/>
<name>A0A142EIT1_9BACT</name>
<feature type="chain" id="PRO_5007494104" description="POTRA domain-containing protein" evidence="1">
    <location>
        <begin position="22"/>
        <end position="563"/>
    </location>
</feature>
<gene>
    <name evidence="3" type="ORF">AO498_01440</name>
</gene>
<dbReference type="Proteomes" id="UP000073816">
    <property type="component" value="Chromosome"/>
</dbReference>
<sequence length="563" mass="63638">MNRVVYWIVAFCLLYCGSANGQLVYQLTSKGNEKEAQSVHFFSKDSLDQKIESLIRESHSQGFLNAGFFKKSNGDTLIYEFVQGDRFSWESILIKGDSANWGKLGTPSHDYEGPYQWVENWLIEQEKNGYPFASGKIDSIQVKGQSLSGKIELQLGPLIIWDSVEVRGDTKTDKNYLQRFSKITLGGPFSQAEFDQAVRRLSSNPYVQIQNNPEIQFRTRQAVPVFFLKDRRVNVFDGIVGFLPNANQPGKMLVTGQLDLRLAHLGGKGRDFGINWQKLNVQSQSLDLSAKESYLLGSPLELEFGFNLFKQDSTFVNRKLDLNFSLEIASGQSISFFTQRKAGDLISIPNNGTQSEFNDFLDYRWNTYGIGWKWDKLEPGSFSRKGGRIEVHASMGNKRLLENTGLSPDRYENLEMSSPQWLIEGKGERNFYINPLYGIWVNFSAGHLQNTNLFANELFRLGGLKTIRGFNESFFFAKSYGYINLEHRLFIDSSSYLVFLTDAGIITNPFANPKTDQVLSLGAGINLDTPGGMFSFVLAMGKSASQPLSITYSRVHFGYLARF</sequence>
<feature type="signal peptide" evidence="1">
    <location>
        <begin position="1"/>
        <end position="21"/>
    </location>
</feature>
<proteinExistence type="predicted"/>
<organism evidence="3 4">
    <name type="scientific">Algoriphagus sanaruensis</name>
    <dbReference type="NCBI Taxonomy" id="1727163"/>
    <lineage>
        <taxon>Bacteria</taxon>
        <taxon>Pseudomonadati</taxon>
        <taxon>Bacteroidota</taxon>
        <taxon>Cytophagia</taxon>
        <taxon>Cytophagales</taxon>
        <taxon>Cyclobacteriaceae</taxon>
        <taxon>Algoriphagus</taxon>
    </lineage>
</organism>
<dbReference type="InterPro" id="IPR010827">
    <property type="entry name" value="BamA/TamA_POTRA"/>
</dbReference>
<protein>
    <recommendedName>
        <fullName evidence="2">POTRA domain-containing protein</fullName>
    </recommendedName>
</protein>
<evidence type="ECO:0000256" key="1">
    <source>
        <dbReference type="SAM" id="SignalP"/>
    </source>
</evidence>
<dbReference type="STRING" id="1727163.AO498_01440"/>
<dbReference type="EMBL" id="CP012836">
    <property type="protein sequence ID" value="AMQ55036.1"/>
    <property type="molecule type" value="Genomic_DNA"/>
</dbReference>
<dbReference type="Pfam" id="PF07244">
    <property type="entry name" value="POTRA"/>
    <property type="match status" value="1"/>
</dbReference>
<evidence type="ECO:0000313" key="4">
    <source>
        <dbReference type="Proteomes" id="UP000073816"/>
    </source>
</evidence>
<evidence type="ECO:0000313" key="3">
    <source>
        <dbReference type="EMBL" id="AMQ55036.1"/>
    </source>
</evidence>
<dbReference type="GO" id="GO:0019867">
    <property type="term" value="C:outer membrane"/>
    <property type="evidence" value="ECO:0007669"/>
    <property type="project" value="InterPro"/>
</dbReference>
<dbReference type="RefSeq" id="WP_067542723.1">
    <property type="nucleotide sequence ID" value="NZ_CP012836.1"/>
</dbReference>
<accession>A0A142EIT1</accession>
<dbReference type="Gene3D" id="2.40.160.50">
    <property type="entry name" value="membrane protein fhac: a member of the omp85/tpsb transporter family"/>
    <property type="match status" value="1"/>
</dbReference>
<reference evidence="4" key="1">
    <citation type="submission" date="2015-09" db="EMBL/GenBank/DDBJ databases">
        <title>Complete sequence of Algoriphagus sp. M8-2.</title>
        <authorList>
            <person name="Shintani M."/>
        </authorList>
    </citation>
    <scope>NUCLEOTIDE SEQUENCE [LARGE SCALE GENOMIC DNA]</scope>
    <source>
        <strain evidence="4">M8-2</strain>
    </source>
</reference>
<evidence type="ECO:0000259" key="2">
    <source>
        <dbReference type="Pfam" id="PF07244"/>
    </source>
</evidence>
<feature type="domain" description="POTRA" evidence="2">
    <location>
        <begin position="162"/>
        <end position="209"/>
    </location>
</feature>